<protein>
    <submittedName>
        <fullName evidence="1">Uncharacterized protein</fullName>
    </submittedName>
</protein>
<dbReference type="EMBL" id="JAODUO010000504">
    <property type="protein sequence ID" value="KAK2179221.1"/>
    <property type="molecule type" value="Genomic_DNA"/>
</dbReference>
<keyword evidence="2" id="KW-1185">Reference proteome</keyword>
<gene>
    <name evidence="1" type="ORF">NP493_504g01010</name>
</gene>
<evidence type="ECO:0000313" key="1">
    <source>
        <dbReference type="EMBL" id="KAK2179221.1"/>
    </source>
</evidence>
<reference evidence="1" key="1">
    <citation type="journal article" date="2023" name="Mol. Biol. Evol.">
        <title>Third-Generation Sequencing Reveals the Adaptive Role of the Epigenome in Three Deep-Sea Polychaetes.</title>
        <authorList>
            <person name="Perez M."/>
            <person name="Aroh O."/>
            <person name="Sun Y."/>
            <person name="Lan Y."/>
            <person name="Juniper S.K."/>
            <person name="Young C.R."/>
            <person name="Angers B."/>
            <person name="Qian P.Y."/>
        </authorList>
    </citation>
    <scope>NUCLEOTIDE SEQUENCE</scope>
    <source>
        <strain evidence="1">R07B-5</strain>
    </source>
</reference>
<name>A0AAD9KXJ4_RIDPI</name>
<dbReference type="AlphaFoldDB" id="A0AAD9KXJ4"/>
<evidence type="ECO:0000313" key="2">
    <source>
        <dbReference type="Proteomes" id="UP001209878"/>
    </source>
</evidence>
<accession>A0AAD9KXJ4</accession>
<proteinExistence type="predicted"/>
<dbReference type="Proteomes" id="UP001209878">
    <property type="component" value="Unassembled WGS sequence"/>
</dbReference>
<comment type="caution">
    <text evidence="1">The sequence shown here is derived from an EMBL/GenBank/DDBJ whole genome shotgun (WGS) entry which is preliminary data.</text>
</comment>
<dbReference type="Gene3D" id="3.30.70.1820">
    <property type="entry name" value="L1 transposable element, RRM domain"/>
    <property type="match status" value="1"/>
</dbReference>
<sequence>MEDGIDYVENQTRRNNLRIDGVAEVAAESWADTEAITRKTFAAAVKLPKDQANAIRIERAHRTRASNSLGRPKTVVGNIELYKDRDTILQAARKSTNICRTA</sequence>
<organism evidence="1 2">
    <name type="scientific">Ridgeia piscesae</name>
    <name type="common">Tubeworm</name>
    <dbReference type="NCBI Taxonomy" id="27915"/>
    <lineage>
        <taxon>Eukaryota</taxon>
        <taxon>Metazoa</taxon>
        <taxon>Spiralia</taxon>
        <taxon>Lophotrochozoa</taxon>
        <taxon>Annelida</taxon>
        <taxon>Polychaeta</taxon>
        <taxon>Sedentaria</taxon>
        <taxon>Canalipalpata</taxon>
        <taxon>Sabellida</taxon>
        <taxon>Siboglinidae</taxon>
        <taxon>Ridgeia</taxon>
    </lineage>
</organism>